<dbReference type="OrthoDB" id="66144at2759"/>
<dbReference type="EMBL" id="CCKQ01011430">
    <property type="protein sequence ID" value="CDW82993.1"/>
    <property type="molecule type" value="Genomic_DNA"/>
</dbReference>
<dbReference type="Gene3D" id="3.40.50.150">
    <property type="entry name" value="Vaccinia Virus protein VP39"/>
    <property type="match status" value="1"/>
</dbReference>
<dbReference type="CDD" id="cd02440">
    <property type="entry name" value="AdoMet_MTases"/>
    <property type="match status" value="1"/>
</dbReference>
<reference evidence="4 5" key="1">
    <citation type="submission" date="2014-06" db="EMBL/GenBank/DDBJ databases">
        <authorList>
            <person name="Swart Estienne"/>
        </authorList>
    </citation>
    <scope>NUCLEOTIDE SEQUENCE [LARGE SCALE GENOMIC DNA]</scope>
    <source>
        <strain evidence="4 5">130c</strain>
    </source>
</reference>
<keyword evidence="5" id="KW-1185">Reference proteome</keyword>
<dbReference type="AlphaFoldDB" id="A0A078APW8"/>
<proteinExistence type="predicted"/>
<evidence type="ECO:0000259" key="3">
    <source>
        <dbReference type="Pfam" id="PF13649"/>
    </source>
</evidence>
<accession>A0A078APW8</accession>
<dbReference type="Proteomes" id="UP000039865">
    <property type="component" value="Unassembled WGS sequence"/>
</dbReference>
<dbReference type="InterPro" id="IPR041698">
    <property type="entry name" value="Methyltransf_25"/>
</dbReference>
<gene>
    <name evidence="4" type="primary">Contig8752.g9343</name>
    <name evidence="4" type="ORF">STYLEM_12032</name>
</gene>
<keyword evidence="2" id="KW-0808">Transferase</keyword>
<evidence type="ECO:0000256" key="1">
    <source>
        <dbReference type="ARBA" id="ARBA00022603"/>
    </source>
</evidence>
<feature type="domain" description="Methyltransferase" evidence="3">
    <location>
        <begin position="63"/>
        <end position="159"/>
    </location>
</feature>
<name>A0A078APW8_STYLE</name>
<dbReference type="InterPro" id="IPR029063">
    <property type="entry name" value="SAM-dependent_MTases_sf"/>
</dbReference>
<dbReference type="Pfam" id="PF13649">
    <property type="entry name" value="Methyltransf_25"/>
    <property type="match status" value="1"/>
</dbReference>
<evidence type="ECO:0000256" key="2">
    <source>
        <dbReference type="ARBA" id="ARBA00022679"/>
    </source>
</evidence>
<dbReference type="InParanoid" id="A0A078APW8"/>
<protein>
    <submittedName>
        <fullName evidence="4">Methylase</fullName>
    </submittedName>
</protein>
<dbReference type="GO" id="GO:0032259">
    <property type="term" value="P:methylation"/>
    <property type="evidence" value="ECO:0007669"/>
    <property type="project" value="UniProtKB-KW"/>
</dbReference>
<sequence length="271" mass="31713">MEESNKEEVKQMAEENTNSQQLIDDTYATIVKEYKTSKMLPWRVFVETPSFMKLVGQLTNEDIIDLACGEGFYTRKMQELTTGKVFGFDYCENFIKMAKWQLNGKGHIEYMHVDCSLPIVDIPQQFDLVTPTFLLQNAVNEERFEQMVKNIWNLCKPGGRVCGLNASPFLTRENFNKAADYCVTFSTDSDSYFEKNATEYAVTYTDLNITLVLYWYSPSHYEKTFEKLGFKNFRWIELEPFADADSYEYWKTFSTDNFMIMYEAIKPSDLN</sequence>
<dbReference type="SUPFAM" id="SSF53335">
    <property type="entry name" value="S-adenosyl-L-methionine-dependent methyltransferases"/>
    <property type="match status" value="1"/>
</dbReference>
<dbReference type="PANTHER" id="PTHR43861:SF1">
    <property type="entry name" value="TRANS-ACONITATE 2-METHYLTRANSFERASE"/>
    <property type="match status" value="1"/>
</dbReference>
<evidence type="ECO:0000313" key="5">
    <source>
        <dbReference type="Proteomes" id="UP000039865"/>
    </source>
</evidence>
<dbReference type="PANTHER" id="PTHR43861">
    <property type="entry name" value="TRANS-ACONITATE 2-METHYLTRANSFERASE-RELATED"/>
    <property type="match status" value="1"/>
</dbReference>
<organism evidence="4 5">
    <name type="scientific">Stylonychia lemnae</name>
    <name type="common">Ciliate</name>
    <dbReference type="NCBI Taxonomy" id="5949"/>
    <lineage>
        <taxon>Eukaryota</taxon>
        <taxon>Sar</taxon>
        <taxon>Alveolata</taxon>
        <taxon>Ciliophora</taxon>
        <taxon>Intramacronucleata</taxon>
        <taxon>Spirotrichea</taxon>
        <taxon>Stichotrichia</taxon>
        <taxon>Sporadotrichida</taxon>
        <taxon>Oxytrichidae</taxon>
        <taxon>Stylonychinae</taxon>
        <taxon>Stylonychia</taxon>
    </lineage>
</organism>
<evidence type="ECO:0000313" key="4">
    <source>
        <dbReference type="EMBL" id="CDW82993.1"/>
    </source>
</evidence>
<dbReference type="GO" id="GO:0008168">
    <property type="term" value="F:methyltransferase activity"/>
    <property type="evidence" value="ECO:0007669"/>
    <property type="project" value="UniProtKB-KW"/>
</dbReference>
<keyword evidence="1 4" id="KW-0489">Methyltransferase</keyword>